<name>A0A8J7JMB8_9BACT</name>
<keyword evidence="3" id="KW-1185">Reference proteome</keyword>
<dbReference type="AlphaFoldDB" id="A0A8J7JMB8"/>
<feature type="signal peptide" evidence="1">
    <location>
        <begin position="1"/>
        <end position="26"/>
    </location>
</feature>
<sequence>MRVFRIGRRQLLGAVCALALATPALAEDELVNQINEAVKLYKQGQFSEAASELDLAAQQIRMKQGDQLKNIFPEALTGWKAEAAEASAAGAAMMGGGITSSRRYVKEARGEDGSPEVHIDLIKDSPVIASLVMLIQNPAYMGAAGGKSIKVGTYRGMLQQEGGEQNLQLVVANKVLLSVKGQSGASEADVMAYAKKINFSLLEKLCAQ</sequence>
<protein>
    <submittedName>
        <fullName evidence="2">Uncharacterized protein</fullName>
    </submittedName>
</protein>
<keyword evidence="1" id="KW-0732">Signal</keyword>
<evidence type="ECO:0000256" key="1">
    <source>
        <dbReference type="SAM" id="SignalP"/>
    </source>
</evidence>
<feature type="chain" id="PRO_5035305409" evidence="1">
    <location>
        <begin position="27"/>
        <end position="208"/>
    </location>
</feature>
<evidence type="ECO:0000313" key="2">
    <source>
        <dbReference type="EMBL" id="MBJ6725690.1"/>
    </source>
</evidence>
<reference evidence="2" key="1">
    <citation type="submission" date="2020-12" db="EMBL/GenBank/DDBJ databases">
        <title>Geomonas sp. Red875, isolated from river sediment.</title>
        <authorList>
            <person name="Xu Z."/>
            <person name="Zhang Z."/>
            <person name="Masuda Y."/>
            <person name="Itoh H."/>
            <person name="Senoo K."/>
        </authorList>
    </citation>
    <scope>NUCLEOTIDE SEQUENCE</scope>
    <source>
        <strain evidence="2">Red875</strain>
    </source>
</reference>
<organism evidence="2 3">
    <name type="scientific">Geomesophilobacter sediminis</name>
    <dbReference type="NCBI Taxonomy" id="2798584"/>
    <lineage>
        <taxon>Bacteria</taxon>
        <taxon>Pseudomonadati</taxon>
        <taxon>Thermodesulfobacteriota</taxon>
        <taxon>Desulfuromonadia</taxon>
        <taxon>Geobacterales</taxon>
        <taxon>Geobacteraceae</taxon>
        <taxon>Geomesophilobacter</taxon>
    </lineage>
</organism>
<dbReference type="EMBL" id="JAEMHM010000010">
    <property type="protein sequence ID" value="MBJ6725690.1"/>
    <property type="molecule type" value="Genomic_DNA"/>
</dbReference>
<dbReference type="RefSeq" id="WP_199384581.1">
    <property type="nucleotide sequence ID" value="NZ_JAEMHM010000010.1"/>
</dbReference>
<comment type="caution">
    <text evidence="2">The sequence shown here is derived from an EMBL/GenBank/DDBJ whole genome shotgun (WGS) entry which is preliminary data.</text>
</comment>
<evidence type="ECO:0000313" key="3">
    <source>
        <dbReference type="Proteomes" id="UP000636888"/>
    </source>
</evidence>
<gene>
    <name evidence="2" type="ORF">JFN93_13300</name>
</gene>
<dbReference type="Proteomes" id="UP000636888">
    <property type="component" value="Unassembled WGS sequence"/>
</dbReference>
<proteinExistence type="predicted"/>
<accession>A0A8J7JMB8</accession>